<proteinExistence type="inferred from homology"/>
<comment type="similarity">
    <text evidence="1">Belongs to the transglycosylase Slt family.</text>
</comment>
<evidence type="ECO:0000256" key="1">
    <source>
        <dbReference type="ARBA" id="ARBA00007734"/>
    </source>
</evidence>
<evidence type="ECO:0000313" key="4">
    <source>
        <dbReference type="EMBL" id="EFI33956.1"/>
    </source>
</evidence>
<dbReference type="AlphaFoldDB" id="D6STE0"/>
<dbReference type="PANTHER" id="PTHR37423:SF2">
    <property type="entry name" value="MEMBRANE-BOUND LYTIC MUREIN TRANSGLYCOSYLASE C"/>
    <property type="match status" value="1"/>
</dbReference>
<dbReference type="RefSeq" id="WP_008871305.1">
    <property type="nucleotide sequence ID" value="NZ_ACJN02000003.1"/>
</dbReference>
<dbReference type="InterPro" id="IPR023346">
    <property type="entry name" value="Lysozyme-like_dom_sf"/>
</dbReference>
<protein>
    <submittedName>
        <fullName evidence="4">Lytic transglycosylase catalytic</fullName>
    </submittedName>
</protein>
<sequence>MSFIQAAGIMGAVYLLLAGQPAWAGQGTIYYYQDESGTHHFTDLPTSQKYRPFAFFGRTQEKTPGQLEQSIVTYSRRYQVDPDLIRAMIQVESNFDARAVSLAGAQGLMQIMPETQKDLGLKDPFDADSNVEAGVRYYRWLLNRFQDTELALAAYNAGPSRVEKYGGIPPFEETVNYVDRVLDIYNNSKQVR</sequence>
<comment type="caution">
    <text evidence="4">The sequence shown here is derived from an EMBL/GenBank/DDBJ whole genome shotgun (WGS) entry which is preliminary data.</text>
</comment>
<dbReference type="InterPro" id="IPR008258">
    <property type="entry name" value="Transglycosylase_SLT_dom_1"/>
</dbReference>
<dbReference type="OrthoDB" id="9781970at2"/>
<dbReference type="SUPFAM" id="SSF53955">
    <property type="entry name" value="Lysozyme-like"/>
    <property type="match status" value="1"/>
</dbReference>
<feature type="domain" description="DUF4124" evidence="3">
    <location>
        <begin position="24"/>
        <end position="49"/>
    </location>
</feature>
<dbReference type="EMBL" id="ACJN02000003">
    <property type="protein sequence ID" value="EFI33956.1"/>
    <property type="molecule type" value="Genomic_DNA"/>
</dbReference>
<accession>D6STE0</accession>
<dbReference type="PANTHER" id="PTHR37423">
    <property type="entry name" value="SOLUBLE LYTIC MUREIN TRANSGLYCOSYLASE-RELATED"/>
    <property type="match status" value="1"/>
</dbReference>
<dbReference type="eggNOG" id="COG0741">
    <property type="taxonomic scope" value="Bacteria"/>
</dbReference>
<evidence type="ECO:0000259" key="3">
    <source>
        <dbReference type="Pfam" id="PF13511"/>
    </source>
</evidence>
<dbReference type="CDD" id="cd00254">
    <property type="entry name" value="LT-like"/>
    <property type="match status" value="1"/>
</dbReference>
<dbReference type="Pfam" id="PF13511">
    <property type="entry name" value="DUF4124"/>
    <property type="match status" value="1"/>
</dbReference>
<name>D6STE0_9BACT</name>
<dbReference type="InterPro" id="IPR025392">
    <property type="entry name" value="DUF4124"/>
</dbReference>
<evidence type="ECO:0000259" key="2">
    <source>
        <dbReference type="Pfam" id="PF01464"/>
    </source>
</evidence>
<feature type="domain" description="Transglycosylase SLT" evidence="2">
    <location>
        <begin position="73"/>
        <end position="169"/>
    </location>
</feature>
<reference evidence="4" key="1">
    <citation type="submission" date="2010-05" db="EMBL/GenBank/DDBJ databases">
        <title>The draft genome of Desulfonatronospira thiodismutans ASO3-1.</title>
        <authorList>
            <consortium name="US DOE Joint Genome Institute (JGI-PGF)"/>
            <person name="Lucas S."/>
            <person name="Copeland A."/>
            <person name="Lapidus A."/>
            <person name="Cheng J.-F."/>
            <person name="Bruce D."/>
            <person name="Goodwin L."/>
            <person name="Pitluck S."/>
            <person name="Chertkov O."/>
            <person name="Brettin T."/>
            <person name="Detter J.C."/>
            <person name="Han C."/>
            <person name="Land M.L."/>
            <person name="Hauser L."/>
            <person name="Kyrpides N."/>
            <person name="Mikhailova N."/>
            <person name="Muyzer G."/>
            <person name="Woyke T."/>
        </authorList>
    </citation>
    <scope>NUCLEOTIDE SEQUENCE [LARGE SCALE GENOMIC DNA]</scope>
    <source>
        <strain evidence="4">ASO3-1</strain>
    </source>
</reference>
<dbReference type="Proteomes" id="UP000005496">
    <property type="component" value="Unassembled WGS sequence"/>
</dbReference>
<dbReference type="Gene3D" id="1.10.530.10">
    <property type="match status" value="1"/>
</dbReference>
<organism evidence="4 5">
    <name type="scientific">Desulfonatronospira thiodismutans ASO3-1</name>
    <dbReference type="NCBI Taxonomy" id="555779"/>
    <lineage>
        <taxon>Bacteria</taxon>
        <taxon>Pseudomonadati</taxon>
        <taxon>Thermodesulfobacteriota</taxon>
        <taxon>Desulfovibrionia</taxon>
        <taxon>Desulfovibrionales</taxon>
        <taxon>Desulfonatronovibrionaceae</taxon>
        <taxon>Desulfonatronospira</taxon>
    </lineage>
</organism>
<keyword evidence="5" id="KW-1185">Reference proteome</keyword>
<evidence type="ECO:0000313" key="5">
    <source>
        <dbReference type="Proteomes" id="UP000005496"/>
    </source>
</evidence>
<gene>
    <name evidence="4" type="ORF">Dthio_PD1295</name>
</gene>
<dbReference type="Pfam" id="PF01464">
    <property type="entry name" value="SLT"/>
    <property type="match status" value="1"/>
</dbReference>